<name>A0A4C1Y5S6_EUMVA</name>
<accession>A0A4C1Y5S6</accession>
<comment type="caution">
    <text evidence="1">The sequence shown here is derived from an EMBL/GenBank/DDBJ whole genome shotgun (WGS) entry which is preliminary data.</text>
</comment>
<keyword evidence="2" id="KW-1185">Reference proteome</keyword>
<organism evidence="1 2">
    <name type="scientific">Eumeta variegata</name>
    <name type="common">Bagworm moth</name>
    <name type="synonym">Eumeta japonica</name>
    <dbReference type="NCBI Taxonomy" id="151549"/>
    <lineage>
        <taxon>Eukaryota</taxon>
        <taxon>Metazoa</taxon>
        <taxon>Ecdysozoa</taxon>
        <taxon>Arthropoda</taxon>
        <taxon>Hexapoda</taxon>
        <taxon>Insecta</taxon>
        <taxon>Pterygota</taxon>
        <taxon>Neoptera</taxon>
        <taxon>Endopterygota</taxon>
        <taxon>Lepidoptera</taxon>
        <taxon>Glossata</taxon>
        <taxon>Ditrysia</taxon>
        <taxon>Tineoidea</taxon>
        <taxon>Psychidae</taxon>
        <taxon>Oiketicinae</taxon>
        <taxon>Eumeta</taxon>
    </lineage>
</organism>
<evidence type="ECO:0000313" key="2">
    <source>
        <dbReference type="Proteomes" id="UP000299102"/>
    </source>
</evidence>
<proteinExistence type="predicted"/>
<dbReference type="AlphaFoldDB" id="A0A4C1Y5S6"/>
<sequence length="96" mass="11026">MHERRASRLVPSLRIRGGHLTRDVTASILPLPHFAPELCVVYEILSDASVLLQAFIYLHLSVCIQIVHFSVFDCAEILNTYGYRVAMQYYDDMEII</sequence>
<reference evidence="1 2" key="1">
    <citation type="journal article" date="2019" name="Commun. Biol.">
        <title>The bagworm genome reveals a unique fibroin gene that provides high tensile strength.</title>
        <authorList>
            <person name="Kono N."/>
            <person name="Nakamura H."/>
            <person name="Ohtoshi R."/>
            <person name="Tomita M."/>
            <person name="Numata K."/>
            <person name="Arakawa K."/>
        </authorList>
    </citation>
    <scope>NUCLEOTIDE SEQUENCE [LARGE SCALE GENOMIC DNA]</scope>
</reference>
<dbReference type="Proteomes" id="UP000299102">
    <property type="component" value="Unassembled WGS sequence"/>
</dbReference>
<evidence type="ECO:0000313" key="1">
    <source>
        <dbReference type="EMBL" id="GBP71268.1"/>
    </source>
</evidence>
<gene>
    <name evidence="1" type="ORF">EVAR_60833_1</name>
</gene>
<dbReference type="EMBL" id="BGZK01001103">
    <property type="protein sequence ID" value="GBP71268.1"/>
    <property type="molecule type" value="Genomic_DNA"/>
</dbReference>
<protein>
    <submittedName>
        <fullName evidence="1">Uncharacterized protein</fullName>
    </submittedName>
</protein>